<dbReference type="AlphaFoldDB" id="X1JCG3"/>
<organism evidence="1">
    <name type="scientific">marine sediment metagenome</name>
    <dbReference type="NCBI Taxonomy" id="412755"/>
    <lineage>
        <taxon>unclassified sequences</taxon>
        <taxon>metagenomes</taxon>
        <taxon>ecological metagenomes</taxon>
    </lineage>
</organism>
<reference evidence="1" key="1">
    <citation type="journal article" date="2014" name="Front. Microbiol.">
        <title>High frequency of phylogenetically diverse reductive dehalogenase-homologous genes in deep subseafloor sedimentary metagenomes.</title>
        <authorList>
            <person name="Kawai M."/>
            <person name="Futagami T."/>
            <person name="Toyoda A."/>
            <person name="Takaki Y."/>
            <person name="Nishi S."/>
            <person name="Hori S."/>
            <person name="Arai W."/>
            <person name="Tsubouchi T."/>
            <person name="Morono Y."/>
            <person name="Uchiyama I."/>
            <person name="Ito T."/>
            <person name="Fujiyama A."/>
            <person name="Inagaki F."/>
            <person name="Takami H."/>
        </authorList>
    </citation>
    <scope>NUCLEOTIDE SEQUENCE</scope>
    <source>
        <strain evidence="1">Expedition CK06-06</strain>
    </source>
</reference>
<dbReference type="EMBL" id="BARV01001078">
    <property type="protein sequence ID" value="GAH91672.1"/>
    <property type="molecule type" value="Genomic_DNA"/>
</dbReference>
<name>X1JCG3_9ZZZZ</name>
<evidence type="ECO:0000313" key="1">
    <source>
        <dbReference type="EMBL" id="GAH91672.1"/>
    </source>
</evidence>
<sequence length="205" mass="22322">MNSMAKGSNDVILRDRLQFDIDANGDTSLVYGRIDLSDYVSIPENKGLAIKEVRFQLRTRVENADGVWPNYMGPESPNTWGSAAYQSSVKLFATTTAYEQISDVGIGSPNVLCVFEKQSYLAADLTGADATAAVLDTYEHMFGTPDLHPEGYDVVTDLLIGIGVENCKSTALASTTAELDIMIIAEPKKITQRDLTQMLTQASDL</sequence>
<comment type="caution">
    <text evidence="1">The sequence shown here is derived from an EMBL/GenBank/DDBJ whole genome shotgun (WGS) entry which is preliminary data.</text>
</comment>
<proteinExistence type="predicted"/>
<protein>
    <submittedName>
        <fullName evidence="1">Uncharacterized protein</fullName>
    </submittedName>
</protein>
<gene>
    <name evidence="1" type="ORF">S06H3_03343</name>
</gene>
<accession>X1JCG3</accession>